<evidence type="ECO:0000256" key="4">
    <source>
        <dbReference type="ARBA" id="ARBA00041688"/>
    </source>
</evidence>
<evidence type="ECO:0000256" key="3">
    <source>
        <dbReference type="ARBA" id="ARBA00038925"/>
    </source>
</evidence>
<dbReference type="InterPro" id="IPR036424">
    <property type="entry name" value="UPP_synth-like_sf"/>
</dbReference>
<evidence type="ECO:0000313" key="7">
    <source>
        <dbReference type="EMBL" id="MCV7421470.1"/>
    </source>
</evidence>
<dbReference type="GO" id="GO:0045547">
    <property type="term" value="F:ditrans,polycis-polyprenyl diphosphate synthase [(2E,6E)-farnesyl diphosphate specific] activity"/>
    <property type="evidence" value="ECO:0007669"/>
    <property type="project" value="TreeGrafter"/>
</dbReference>
<evidence type="ECO:0000313" key="8">
    <source>
        <dbReference type="Proteomes" id="UP001141629"/>
    </source>
</evidence>
<evidence type="ECO:0000256" key="6">
    <source>
        <dbReference type="ARBA" id="ARBA00048726"/>
    </source>
</evidence>
<reference evidence="7" key="1">
    <citation type="submission" date="2020-07" db="EMBL/GenBank/DDBJ databases">
        <authorList>
            <person name="Pettersson B.M.F."/>
            <person name="Behra P.R.K."/>
            <person name="Ramesh M."/>
            <person name="Das S."/>
            <person name="Dasgupta S."/>
            <person name="Kirsebom L.A."/>
        </authorList>
    </citation>
    <scope>NUCLEOTIDE SEQUENCE</scope>
    <source>
        <strain evidence="7">DSM 44838</strain>
    </source>
</reference>
<reference evidence="7" key="2">
    <citation type="journal article" date="2022" name="BMC Genomics">
        <title>Comparative genome analysis of mycobacteria focusing on tRNA and non-coding RNA.</title>
        <authorList>
            <person name="Behra P.R.K."/>
            <person name="Pettersson B.M.F."/>
            <person name="Ramesh M."/>
            <person name="Das S."/>
            <person name="Dasgupta S."/>
            <person name="Kirsebom L.A."/>
        </authorList>
    </citation>
    <scope>NUCLEOTIDE SEQUENCE</scope>
    <source>
        <strain evidence="7">DSM 44838</strain>
    </source>
</reference>
<dbReference type="AlphaFoldDB" id="A0A9X2Z235"/>
<comment type="caution">
    <text evidence="7">The sequence shown here is derived from an EMBL/GenBank/DDBJ whole genome shotgun (WGS) entry which is preliminary data.</text>
</comment>
<dbReference type="InterPro" id="IPR001441">
    <property type="entry name" value="UPP_synth-like"/>
</dbReference>
<proteinExistence type="inferred from homology"/>
<dbReference type="Gene3D" id="3.40.1180.10">
    <property type="entry name" value="Decaprenyl diphosphate synthase-like"/>
    <property type="match status" value="1"/>
</dbReference>
<dbReference type="PANTHER" id="PTHR10291:SF43">
    <property type="entry name" value="DEHYDRODOLICHYL DIPHOSPHATE SYNTHASE COMPLEX SUBUNIT DHDDS"/>
    <property type="match status" value="1"/>
</dbReference>
<dbReference type="PANTHER" id="PTHR10291">
    <property type="entry name" value="DEHYDRODOLICHYL DIPHOSPHATE SYNTHASE FAMILY MEMBER"/>
    <property type="match status" value="1"/>
</dbReference>
<comment type="catalytic activity">
    <reaction evidence="6">
        <text>isopentenyl diphosphate + (2E)-geranyl diphosphate = (2Z,6E)-farnesyl diphosphate + diphosphate</text>
        <dbReference type="Rhea" id="RHEA:23300"/>
        <dbReference type="ChEBI" id="CHEBI:33019"/>
        <dbReference type="ChEBI" id="CHEBI:58057"/>
        <dbReference type="ChEBI" id="CHEBI:128769"/>
        <dbReference type="ChEBI" id="CHEBI:162247"/>
        <dbReference type="EC" id="2.5.1.68"/>
    </reaction>
</comment>
<evidence type="ECO:0000256" key="2">
    <source>
        <dbReference type="ARBA" id="ARBA00038453"/>
    </source>
</evidence>
<sequence length="210" mass="23278">MGLIPDGLRRWSTSNGVGLGETYLMGANRVADVLLALQRLGVRTVTVYNLSRANLARRDEELEAVYAASVQFFTTLIPARFDPAVCAVRLHGDRALLPENYLTAALDAENAFNGQDFTINMLAAYDARDELRNAFVKAKSLGCDVNDAFDIGEVDLVIRTSPEPLLSGFLPMQCQYAQLRFLATPLIDLQDQQLDELVADYRRTPQLHGK</sequence>
<dbReference type="GO" id="GO:0016094">
    <property type="term" value="P:polyprenol biosynthetic process"/>
    <property type="evidence" value="ECO:0007669"/>
    <property type="project" value="TreeGrafter"/>
</dbReference>
<comment type="similarity">
    <text evidence="2">Belongs to the UPP synthase family. Z-FPP synthase subfamily.</text>
</comment>
<keyword evidence="8" id="KW-1185">Reference proteome</keyword>
<dbReference type="Pfam" id="PF01255">
    <property type="entry name" value="Prenyltransf"/>
    <property type="match status" value="1"/>
</dbReference>
<protein>
    <recommendedName>
        <fullName evidence="3">(2Z,6E)-farnesyl diphosphate synthase</fullName>
        <ecNumber evidence="3">2.5.1.68</ecNumber>
    </recommendedName>
    <alternativeName>
        <fullName evidence="4">Z-FPP synthase</fullName>
    </alternativeName>
    <alternativeName>
        <fullName evidence="5">Z-isoprenyl diphosphate synthase</fullName>
    </alternativeName>
</protein>
<accession>A0A9X2Z235</accession>
<gene>
    <name evidence="7" type="ORF">H7K45_13035</name>
</gene>
<evidence type="ECO:0000256" key="1">
    <source>
        <dbReference type="ARBA" id="ARBA00022679"/>
    </source>
</evidence>
<dbReference type="SUPFAM" id="SSF64005">
    <property type="entry name" value="Undecaprenyl diphosphate synthase"/>
    <property type="match status" value="1"/>
</dbReference>
<dbReference type="EMBL" id="JACKVK010000008">
    <property type="protein sequence ID" value="MCV7421470.1"/>
    <property type="molecule type" value="Genomic_DNA"/>
</dbReference>
<evidence type="ECO:0000256" key="5">
    <source>
        <dbReference type="ARBA" id="ARBA00041843"/>
    </source>
</evidence>
<name>A0A9X2Z235_9MYCO</name>
<organism evidence="7 8">
    <name type="scientific">Mycobacterium yunnanensis</name>
    <dbReference type="NCBI Taxonomy" id="368477"/>
    <lineage>
        <taxon>Bacteria</taxon>
        <taxon>Bacillati</taxon>
        <taxon>Actinomycetota</taxon>
        <taxon>Actinomycetes</taxon>
        <taxon>Mycobacteriales</taxon>
        <taxon>Mycobacteriaceae</taxon>
        <taxon>Mycobacterium</taxon>
    </lineage>
</organism>
<dbReference type="Proteomes" id="UP001141629">
    <property type="component" value="Unassembled WGS sequence"/>
</dbReference>
<keyword evidence="1" id="KW-0808">Transferase</keyword>
<dbReference type="EC" id="2.5.1.68" evidence="3"/>
<dbReference type="GO" id="GO:0033850">
    <property type="term" value="F:Z-farnesyl diphosphate synthase activity"/>
    <property type="evidence" value="ECO:0007669"/>
    <property type="project" value="UniProtKB-EC"/>
</dbReference>